<gene>
    <name evidence="2" type="ORF">BO219_04420</name>
</gene>
<reference evidence="3" key="1">
    <citation type="submission" date="2016-11" db="EMBL/GenBank/DDBJ databases">
        <title>Draft genome sequence of Anoxybacillus sp. strain 103 isolated from the Qarvajar hot spring in Nagorno-Karabach.</title>
        <authorList>
            <person name="Hovhannisyan P."/>
            <person name="Panosyan H."/>
            <person name="Birkeland N.-K."/>
        </authorList>
    </citation>
    <scope>NUCLEOTIDE SEQUENCE [LARGE SCALE GENOMIC DNA]</scope>
    <source>
        <strain evidence="3">103</strain>
    </source>
</reference>
<evidence type="ECO:0000259" key="1">
    <source>
        <dbReference type="Pfam" id="PF19778"/>
    </source>
</evidence>
<evidence type="ECO:0000313" key="3">
    <source>
        <dbReference type="Proteomes" id="UP000188458"/>
    </source>
</evidence>
<dbReference type="AlphaFoldDB" id="A0A1V3FSR0"/>
<accession>A0A1V3FSR0</accession>
<keyword evidence="3" id="KW-1185">Reference proteome</keyword>
<feature type="domain" description="Type III restriction enzyme C-terminal endonuclease" evidence="1">
    <location>
        <begin position="73"/>
        <end position="133"/>
    </location>
</feature>
<comment type="caution">
    <text evidence="2">The sequence shown here is derived from an EMBL/GenBank/DDBJ whole genome shotgun (WGS) entry which is preliminary data.</text>
</comment>
<dbReference type="InterPro" id="IPR045572">
    <property type="entry name" value="RE_endonuc_C"/>
</dbReference>
<proteinExistence type="predicted"/>
<dbReference type="EMBL" id="MQAD01000005">
    <property type="protein sequence ID" value="OOE04645.1"/>
    <property type="molecule type" value="Genomic_DNA"/>
</dbReference>
<sequence>MEILIGCNRLKDFKNNSQKFIEEVTKIIQREIKLLLKDGVKYYKIGEYAYYAVELFQNEELLAYSNDNTIRSEKSPFDHVFYDSDIEASFAKRFENDENVKVYVKLPRWFRIDTPISSYNSYWALVIDKNGEEKL</sequence>
<dbReference type="Proteomes" id="UP000188458">
    <property type="component" value="Unassembled WGS sequence"/>
</dbReference>
<protein>
    <recommendedName>
        <fullName evidence="1">Type III restriction enzyme C-terminal endonuclease domain-containing protein</fullName>
    </recommendedName>
</protein>
<dbReference type="Pfam" id="PF19778">
    <property type="entry name" value="RE_endonuc"/>
    <property type="match status" value="1"/>
</dbReference>
<name>A0A1V3FSR0_9BACL</name>
<evidence type="ECO:0000313" key="2">
    <source>
        <dbReference type="EMBL" id="OOE04645.1"/>
    </source>
</evidence>
<dbReference type="GO" id="GO:0015668">
    <property type="term" value="F:type III site-specific deoxyribonuclease activity"/>
    <property type="evidence" value="ECO:0007669"/>
    <property type="project" value="InterPro"/>
</dbReference>
<organism evidence="2 3">
    <name type="scientific">Anoxybacillus kestanbolensis</name>
    <dbReference type="NCBI Taxonomy" id="227476"/>
    <lineage>
        <taxon>Bacteria</taxon>
        <taxon>Bacillati</taxon>
        <taxon>Bacillota</taxon>
        <taxon>Bacilli</taxon>
        <taxon>Bacillales</taxon>
        <taxon>Anoxybacillaceae</taxon>
        <taxon>Anoxybacillus</taxon>
    </lineage>
</organism>